<dbReference type="InterPro" id="IPR027417">
    <property type="entry name" value="P-loop_NTPase"/>
</dbReference>
<dbReference type="InterPro" id="IPR006555">
    <property type="entry name" value="ATP-dep_Helicase_C"/>
</dbReference>
<dbReference type="Proteomes" id="UP000054908">
    <property type="component" value="Unassembled WGS sequence"/>
</dbReference>
<organism evidence="2 3">
    <name type="scientific">Legionella maceachernii</name>
    <dbReference type="NCBI Taxonomy" id="466"/>
    <lineage>
        <taxon>Bacteria</taxon>
        <taxon>Pseudomonadati</taxon>
        <taxon>Pseudomonadota</taxon>
        <taxon>Gammaproteobacteria</taxon>
        <taxon>Legionellales</taxon>
        <taxon>Legionellaceae</taxon>
        <taxon>Legionella</taxon>
    </lineage>
</organism>
<dbReference type="RefSeq" id="WP_042238325.1">
    <property type="nucleotide sequence ID" value="NZ_CAAAIB010000012.1"/>
</dbReference>
<proteinExistence type="predicted"/>
<dbReference type="InterPro" id="IPR014001">
    <property type="entry name" value="Helicase_ATP-bd"/>
</dbReference>
<dbReference type="GO" id="GO:0006139">
    <property type="term" value="P:nucleobase-containing compound metabolic process"/>
    <property type="evidence" value="ECO:0007669"/>
    <property type="project" value="InterPro"/>
</dbReference>
<dbReference type="Gene3D" id="3.40.50.300">
    <property type="entry name" value="P-loop containing nucleotide triphosphate hydrolases"/>
    <property type="match status" value="2"/>
</dbReference>
<comment type="caution">
    <text evidence="2">The sequence shown here is derived from an EMBL/GenBank/DDBJ whole genome shotgun (WGS) entry which is preliminary data.</text>
</comment>
<evidence type="ECO:0000259" key="1">
    <source>
        <dbReference type="PROSITE" id="PS51192"/>
    </source>
</evidence>
<dbReference type="PATRIC" id="fig|466.6.peg.2399"/>
<reference evidence="2 3" key="1">
    <citation type="submission" date="2015-11" db="EMBL/GenBank/DDBJ databases">
        <title>Genomic analysis of 38 Legionella species identifies large and diverse effector repertoires.</title>
        <authorList>
            <person name="Burstein D."/>
            <person name="Amaro F."/>
            <person name="Zusman T."/>
            <person name="Lifshitz Z."/>
            <person name="Cohen O."/>
            <person name="Gilbert J.A."/>
            <person name="Pupko T."/>
            <person name="Shuman H.A."/>
            <person name="Segal G."/>
        </authorList>
    </citation>
    <scope>NUCLEOTIDE SEQUENCE [LARGE SCALE GENOMIC DNA]</scope>
    <source>
        <strain evidence="2 3">PX-1-G2-E2</strain>
    </source>
</reference>
<dbReference type="STRING" id="466.Lmac_2258"/>
<evidence type="ECO:0000313" key="3">
    <source>
        <dbReference type="Proteomes" id="UP000054908"/>
    </source>
</evidence>
<dbReference type="SMART" id="SM00491">
    <property type="entry name" value="HELICc2"/>
    <property type="match status" value="1"/>
</dbReference>
<gene>
    <name evidence="2" type="ORF">Lmac_2258</name>
</gene>
<dbReference type="SMART" id="SM00487">
    <property type="entry name" value="DEXDc"/>
    <property type="match status" value="1"/>
</dbReference>
<dbReference type="SUPFAM" id="SSF52540">
    <property type="entry name" value="P-loop containing nucleoside triphosphate hydrolases"/>
    <property type="match status" value="1"/>
</dbReference>
<dbReference type="GO" id="GO:0003677">
    <property type="term" value="F:DNA binding"/>
    <property type="evidence" value="ECO:0007669"/>
    <property type="project" value="InterPro"/>
</dbReference>
<dbReference type="Pfam" id="PF04851">
    <property type="entry name" value="ResIII"/>
    <property type="match status" value="1"/>
</dbReference>
<dbReference type="GO" id="GO:0004386">
    <property type="term" value="F:helicase activity"/>
    <property type="evidence" value="ECO:0007669"/>
    <property type="project" value="InterPro"/>
</dbReference>
<dbReference type="GO" id="GO:0005524">
    <property type="term" value="F:ATP binding"/>
    <property type="evidence" value="ECO:0007669"/>
    <property type="project" value="InterPro"/>
</dbReference>
<dbReference type="EMBL" id="LNYL01000045">
    <property type="protein sequence ID" value="KTD25280.1"/>
    <property type="molecule type" value="Genomic_DNA"/>
</dbReference>
<feature type="domain" description="Helicase ATP-binding" evidence="1">
    <location>
        <begin position="49"/>
        <end position="309"/>
    </location>
</feature>
<keyword evidence="3" id="KW-1185">Reference proteome</keyword>
<dbReference type="InterPro" id="IPR006935">
    <property type="entry name" value="Helicase/UvrB_N"/>
</dbReference>
<name>A0A0W0VYN5_9GAMM</name>
<accession>A0A0W0VYN5</accession>
<sequence length="832" mass="93786">MALDFSKLGTGQTVDTVLKPREIFNALPNKKSNKFHYPRDVQSQVWSKWFDRKEERNLVIKMNTGGGKTVVGLLILKSCLNEKNWPVVYIVPDNFLVEQVLSEAKDLGLNAVDNPENESFLKGKAILVTNIYKLINGKSVFGVGDEGIRIPIKTLLIDDAHACVNAVEEQFTLNVSSSNPAHEKIFSIFEEAMKSQSEAKYLEIKAGDPFAYILIPYWHWQENLSNVMQVLIENKNNEEIKFKWALIKENLERCSCVISKHHIEITSNCIPIDVIPSLSNASRKIFMTATLSDDSVLATHFGVSPQYLNTPITPDSAGDVGDRLILLPQALNTNMFDSDVKELCVELSKEYNVVVIVPSNKRVEFWEDAADLILNKDSILQGIEQLKTTHIGLTILVNKYDGIDLPENACRLLVIDGLPTARNSIDKIRQSELSGSSNRVNQIVHKVEQGMGRGIRSNDDYCVIFLMGKDLTSQLYMGETLKLFSPATKAQLELSEQIADQIKDKGANEVKTVINYCLKRDPQWVKLSRGIMADLNYSNQNESDSIKIALREAYDLDRSGKPQEAARRILNEINRSNEDLLLRGVLKQYMAEYINKYDKVESQKTQLSAISDNLRVLKPIEGICYRPLQNHIGSQAIKCSTYLKEKFKDGNKLIIYAEGVFSKLIFSEGTANVFEDAIKELAYLLGFIGQRPENDYGKGPDNLWLLDDLKFLVIECKNGATTDLICKHDCNQLNGSEVWFNNNYGNGAKCVPIMIHLSACFEYACSPSVNIKIMNKGLLEKLVNNTRQFIKSIATDNKFEDSQTVKQHLAQYKLEANDISANYTTPFRTKKT</sequence>
<dbReference type="OrthoDB" id="366844at2"/>
<dbReference type="Pfam" id="PF13307">
    <property type="entry name" value="Helicase_C_2"/>
    <property type="match status" value="1"/>
</dbReference>
<evidence type="ECO:0000313" key="2">
    <source>
        <dbReference type="EMBL" id="KTD25280.1"/>
    </source>
</evidence>
<protein>
    <submittedName>
        <fullName evidence="2">Type III restriction enzyme, res subunit</fullName>
    </submittedName>
</protein>
<dbReference type="GO" id="GO:0016818">
    <property type="term" value="F:hydrolase activity, acting on acid anhydrides, in phosphorus-containing anhydrides"/>
    <property type="evidence" value="ECO:0007669"/>
    <property type="project" value="InterPro"/>
</dbReference>
<dbReference type="PROSITE" id="PS51192">
    <property type="entry name" value="HELICASE_ATP_BIND_1"/>
    <property type="match status" value="1"/>
</dbReference>
<dbReference type="AlphaFoldDB" id="A0A0W0VYN5"/>